<name>A0A5N7BM29_9EURO</name>
<keyword evidence="1" id="KW-1133">Transmembrane helix</keyword>
<keyword evidence="1" id="KW-0472">Membrane</keyword>
<accession>A0A5N7BM29</accession>
<evidence type="ECO:0000256" key="1">
    <source>
        <dbReference type="SAM" id="Phobius"/>
    </source>
</evidence>
<dbReference type="EMBL" id="ML736161">
    <property type="protein sequence ID" value="KAE8382547.1"/>
    <property type="molecule type" value="Genomic_DNA"/>
</dbReference>
<feature type="transmembrane region" description="Helical" evidence="1">
    <location>
        <begin position="12"/>
        <end position="31"/>
    </location>
</feature>
<gene>
    <name evidence="2" type="ORF">BDV26DRAFT_236611</name>
</gene>
<keyword evidence="1" id="KW-0812">Transmembrane</keyword>
<sequence length="86" mass="10210">MRHDHELISSSTTLLAGILYYYHYVELVWVNKRKRYLKKKRSALEFLEAQVSSEWVGRDMSNCLLAVATRAGLFFVFFFLCLYYVC</sequence>
<evidence type="ECO:0000313" key="3">
    <source>
        <dbReference type="Proteomes" id="UP000326198"/>
    </source>
</evidence>
<evidence type="ECO:0000313" key="2">
    <source>
        <dbReference type="EMBL" id="KAE8382547.1"/>
    </source>
</evidence>
<organism evidence="2 3">
    <name type="scientific">Aspergillus bertholletiae</name>
    <dbReference type="NCBI Taxonomy" id="1226010"/>
    <lineage>
        <taxon>Eukaryota</taxon>
        <taxon>Fungi</taxon>
        <taxon>Dikarya</taxon>
        <taxon>Ascomycota</taxon>
        <taxon>Pezizomycotina</taxon>
        <taxon>Eurotiomycetes</taxon>
        <taxon>Eurotiomycetidae</taxon>
        <taxon>Eurotiales</taxon>
        <taxon>Aspergillaceae</taxon>
        <taxon>Aspergillus</taxon>
        <taxon>Aspergillus subgen. Circumdati</taxon>
    </lineage>
</organism>
<keyword evidence="3" id="KW-1185">Reference proteome</keyword>
<feature type="transmembrane region" description="Helical" evidence="1">
    <location>
        <begin position="63"/>
        <end position="85"/>
    </location>
</feature>
<proteinExistence type="predicted"/>
<protein>
    <submittedName>
        <fullName evidence="2">Uncharacterized protein</fullName>
    </submittedName>
</protein>
<dbReference type="Proteomes" id="UP000326198">
    <property type="component" value="Unassembled WGS sequence"/>
</dbReference>
<reference evidence="2 3" key="1">
    <citation type="submission" date="2019-04" db="EMBL/GenBank/DDBJ databases">
        <title>Friends and foes A comparative genomics studyof 23 Aspergillus species from section Flavi.</title>
        <authorList>
            <consortium name="DOE Joint Genome Institute"/>
            <person name="Kjaerbolling I."/>
            <person name="Vesth T."/>
            <person name="Frisvad J.C."/>
            <person name="Nybo J.L."/>
            <person name="Theobald S."/>
            <person name="Kildgaard S."/>
            <person name="Isbrandt T."/>
            <person name="Kuo A."/>
            <person name="Sato A."/>
            <person name="Lyhne E.K."/>
            <person name="Kogle M.E."/>
            <person name="Wiebenga A."/>
            <person name="Kun R.S."/>
            <person name="Lubbers R.J."/>
            <person name="Makela M.R."/>
            <person name="Barry K."/>
            <person name="Chovatia M."/>
            <person name="Clum A."/>
            <person name="Daum C."/>
            <person name="Haridas S."/>
            <person name="He G."/>
            <person name="LaButti K."/>
            <person name="Lipzen A."/>
            <person name="Mondo S."/>
            <person name="Riley R."/>
            <person name="Salamov A."/>
            <person name="Simmons B.A."/>
            <person name="Magnuson J.K."/>
            <person name="Henrissat B."/>
            <person name="Mortensen U.H."/>
            <person name="Larsen T.O."/>
            <person name="Devries R.P."/>
            <person name="Grigoriev I.V."/>
            <person name="Machida M."/>
            <person name="Baker S.E."/>
            <person name="Andersen M.R."/>
        </authorList>
    </citation>
    <scope>NUCLEOTIDE SEQUENCE [LARGE SCALE GENOMIC DNA]</scope>
    <source>
        <strain evidence="2 3">IBT 29228</strain>
    </source>
</reference>
<dbReference type="AlphaFoldDB" id="A0A5N7BM29"/>